<protein>
    <submittedName>
        <fullName evidence="1">Uncharacterized protein</fullName>
    </submittedName>
</protein>
<evidence type="ECO:0000313" key="1">
    <source>
        <dbReference type="EMBL" id="KAI3730420.1"/>
    </source>
</evidence>
<keyword evidence="2" id="KW-1185">Reference proteome</keyword>
<dbReference type="Proteomes" id="UP001056120">
    <property type="component" value="Linkage Group LG21"/>
</dbReference>
<gene>
    <name evidence="1" type="ORF">L1987_61590</name>
</gene>
<accession>A0ACB9C836</accession>
<dbReference type="EMBL" id="CM042038">
    <property type="protein sequence ID" value="KAI3730420.1"/>
    <property type="molecule type" value="Genomic_DNA"/>
</dbReference>
<name>A0ACB9C836_9ASTR</name>
<sequence>MPMLVLIFEDDKDPLYHQTPKRSMGGNSGISLVSLSSPLPYIYPHVFYNINPFQIEIGINCRETGFKTKSVNTSGE</sequence>
<comment type="caution">
    <text evidence="1">The sequence shown here is derived from an EMBL/GenBank/DDBJ whole genome shotgun (WGS) entry which is preliminary data.</text>
</comment>
<reference evidence="1 2" key="2">
    <citation type="journal article" date="2022" name="Mol. Ecol. Resour.">
        <title>The genomes of chicory, endive, great burdock and yacon provide insights into Asteraceae paleo-polyploidization history and plant inulin production.</title>
        <authorList>
            <person name="Fan W."/>
            <person name="Wang S."/>
            <person name="Wang H."/>
            <person name="Wang A."/>
            <person name="Jiang F."/>
            <person name="Liu H."/>
            <person name="Zhao H."/>
            <person name="Xu D."/>
            <person name="Zhang Y."/>
        </authorList>
    </citation>
    <scope>NUCLEOTIDE SEQUENCE [LARGE SCALE GENOMIC DNA]</scope>
    <source>
        <strain evidence="2">cv. Yunnan</strain>
        <tissue evidence="1">Leaves</tissue>
    </source>
</reference>
<evidence type="ECO:0000313" key="2">
    <source>
        <dbReference type="Proteomes" id="UP001056120"/>
    </source>
</evidence>
<reference evidence="2" key="1">
    <citation type="journal article" date="2022" name="Mol. Ecol. Resour.">
        <title>The genomes of chicory, endive, great burdock and yacon provide insights into Asteraceae palaeo-polyploidization history and plant inulin production.</title>
        <authorList>
            <person name="Fan W."/>
            <person name="Wang S."/>
            <person name="Wang H."/>
            <person name="Wang A."/>
            <person name="Jiang F."/>
            <person name="Liu H."/>
            <person name="Zhao H."/>
            <person name="Xu D."/>
            <person name="Zhang Y."/>
        </authorList>
    </citation>
    <scope>NUCLEOTIDE SEQUENCE [LARGE SCALE GENOMIC DNA]</scope>
    <source>
        <strain evidence="2">cv. Yunnan</strain>
    </source>
</reference>
<organism evidence="1 2">
    <name type="scientific">Smallanthus sonchifolius</name>
    <dbReference type="NCBI Taxonomy" id="185202"/>
    <lineage>
        <taxon>Eukaryota</taxon>
        <taxon>Viridiplantae</taxon>
        <taxon>Streptophyta</taxon>
        <taxon>Embryophyta</taxon>
        <taxon>Tracheophyta</taxon>
        <taxon>Spermatophyta</taxon>
        <taxon>Magnoliopsida</taxon>
        <taxon>eudicotyledons</taxon>
        <taxon>Gunneridae</taxon>
        <taxon>Pentapetalae</taxon>
        <taxon>asterids</taxon>
        <taxon>campanulids</taxon>
        <taxon>Asterales</taxon>
        <taxon>Asteraceae</taxon>
        <taxon>Asteroideae</taxon>
        <taxon>Heliantheae alliance</taxon>
        <taxon>Millerieae</taxon>
        <taxon>Smallanthus</taxon>
    </lineage>
</organism>
<proteinExistence type="predicted"/>